<name>A0A8R7UD06_TRIUA</name>
<evidence type="ECO:0008006" key="3">
    <source>
        <dbReference type="Google" id="ProtNLM"/>
    </source>
</evidence>
<dbReference type="PANTHER" id="PTHR45835">
    <property type="entry name" value="YALI0A06105P"/>
    <property type="match status" value="1"/>
</dbReference>
<dbReference type="Gramene" id="TuG1812G0400003983.01.T01">
    <property type="protein sequence ID" value="TuG1812G0400003983.01.T01"/>
    <property type="gene ID" value="TuG1812G0400003983.01"/>
</dbReference>
<proteinExistence type="predicted"/>
<dbReference type="InterPro" id="IPR036397">
    <property type="entry name" value="RNaseH_sf"/>
</dbReference>
<dbReference type="Proteomes" id="UP000015106">
    <property type="component" value="Chromosome 4"/>
</dbReference>
<protein>
    <recommendedName>
        <fullName evidence="3">Integrase catalytic domain-containing protein</fullName>
    </recommendedName>
</protein>
<dbReference type="SUPFAM" id="SSF53098">
    <property type="entry name" value="Ribonuclease H-like"/>
    <property type="match status" value="1"/>
</dbReference>
<sequence length="102" mass="11358">MKQTVKAYVAECAICKQAKPEHVKYPRLLQPLPVPKQAWEMVTLDFVEGLPTSKRFNSILVVVDKLTRYAHFVPLRHLSPSGSQGLHGQCVQIAWSSGCNGV</sequence>
<dbReference type="Gene3D" id="3.30.420.10">
    <property type="entry name" value="Ribonuclease H-like superfamily/Ribonuclease H"/>
    <property type="match status" value="1"/>
</dbReference>
<reference evidence="1" key="2">
    <citation type="submission" date="2018-03" db="EMBL/GenBank/DDBJ databases">
        <title>The Triticum urartu genome reveals the dynamic nature of wheat genome evolution.</title>
        <authorList>
            <person name="Ling H."/>
            <person name="Ma B."/>
            <person name="Shi X."/>
            <person name="Liu H."/>
            <person name="Dong L."/>
            <person name="Sun H."/>
            <person name="Cao Y."/>
            <person name="Gao Q."/>
            <person name="Zheng S."/>
            <person name="Li Y."/>
            <person name="Yu Y."/>
            <person name="Du H."/>
            <person name="Qi M."/>
            <person name="Li Y."/>
            <person name="Yu H."/>
            <person name="Cui Y."/>
            <person name="Wang N."/>
            <person name="Chen C."/>
            <person name="Wu H."/>
            <person name="Zhao Y."/>
            <person name="Zhang J."/>
            <person name="Li Y."/>
            <person name="Zhou W."/>
            <person name="Zhang B."/>
            <person name="Hu W."/>
            <person name="Eijk M."/>
            <person name="Tang J."/>
            <person name="Witsenboer H."/>
            <person name="Zhao S."/>
            <person name="Li Z."/>
            <person name="Zhang A."/>
            <person name="Wang D."/>
            <person name="Liang C."/>
        </authorList>
    </citation>
    <scope>NUCLEOTIDE SEQUENCE [LARGE SCALE GENOMIC DNA]</scope>
    <source>
        <strain evidence="1">cv. G1812</strain>
    </source>
</reference>
<keyword evidence="2" id="KW-1185">Reference proteome</keyword>
<evidence type="ECO:0000313" key="2">
    <source>
        <dbReference type="Proteomes" id="UP000015106"/>
    </source>
</evidence>
<evidence type="ECO:0000313" key="1">
    <source>
        <dbReference type="EnsemblPlants" id="TuG1812G0400003983.01.T01"/>
    </source>
</evidence>
<reference evidence="1" key="3">
    <citation type="submission" date="2022-06" db="UniProtKB">
        <authorList>
            <consortium name="EnsemblPlants"/>
        </authorList>
    </citation>
    <scope>IDENTIFICATION</scope>
</reference>
<dbReference type="AlphaFoldDB" id="A0A8R7UD06"/>
<dbReference type="EnsemblPlants" id="TuG1812G0400003983.01.T01">
    <property type="protein sequence ID" value="TuG1812G0400003983.01.T01"/>
    <property type="gene ID" value="TuG1812G0400003983.01"/>
</dbReference>
<dbReference type="PANTHER" id="PTHR45835:SF104">
    <property type="entry name" value="PROTEIN NYNRIN-LIKE"/>
    <property type="match status" value="1"/>
</dbReference>
<accession>A0A8R7UD06</accession>
<dbReference type="InterPro" id="IPR012337">
    <property type="entry name" value="RNaseH-like_sf"/>
</dbReference>
<dbReference type="GO" id="GO:0003676">
    <property type="term" value="F:nucleic acid binding"/>
    <property type="evidence" value="ECO:0007669"/>
    <property type="project" value="InterPro"/>
</dbReference>
<organism evidence="1 2">
    <name type="scientific">Triticum urartu</name>
    <name type="common">Red wild einkorn</name>
    <name type="synonym">Crithodium urartu</name>
    <dbReference type="NCBI Taxonomy" id="4572"/>
    <lineage>
        <taxon>Eukaryota</taxon>
        <taxon>Viridiplantae</taxon>
        <taxon>Streptophyta</taxon>
        <taxon>Embryophyta</taxon>
        <taxon>Tracheophyta</taxon>
        <taxon>Spermatophyta</taxon>
        <taxon>Magnoliopsida</taxon>
        <taxon>Liliopsida</taxon>
        <taxon>Poales</taxon>
        <taxon>Poaceae</taxon>
        <taxon>BOP clade</taxon>
        <taxon>Pooideae</taxon>
        <taxon>Triticodae</taxon>
        <taxon>Triticeae</taxon>
        <taxon>Triticinae</taxon>
        <taxon>Triticum</taxon>
    </lineage>
</organism>
<reference evidence="2" key="1">
    <citation type="journal article" date="2013" name="Nature">
        <title>Draft genome of the wheat A-genome progenitor Triticum urartu.</title>
        <authorList>
            <person name="Ling H.Q."/>
            <person name="Zhao S."/>
            <person name="Liu D."/>
            <person name="Wang J."/>
            <person name="Sun H."/>
            <person name="Zhang C."/>
            <person name="Fan H."/>
            <person name="Li D."/>
            <person name="Dong L."/>
            <person name="Tao Y."/>
            <person name="Gao C."/>
            <person name="Wu H."/>
            <person name="Li Y."/>
            <person name="Cui Y."/>
            <person name="Guo X."/>
            <person name="Zheng S."/>
            <person name="Wang B."/>
            <person name="Yu K."/>
            <person name="Liang Q."/>
            <person name="Yang W."/>
            <person name="Lou X."/>
            <person name="Chen J."/>
            <person name="Feng M."/>
            <person name="Jian J."/>
            <person name="Zhang X."/>
            <person name="Luo G."/>
            <person name="Jiang Y."/>
            <person name="Liu J."/>
            <person name="Wang Z."/>
            <person name="Sha Y."/>
            <person name="Zhang B."/>
            <person name="Wu H."/>
            <person name="Tang D."/>
            <person name="Shen Q."/>
            <person name="Xue P."/>
            <person name="Zou S."/>
            <person name="Wang X."/>
            <person name="Liu X."/>
            <person name="Wang F."/>
            <person name="Yang Y."/>
            <person name="An X."/>
            <person name="Dong Z."/>
            <person name="Zhang K."/>
            <person name="Zhang X."/>
            <person name="Luo M.C."/>
            <person name="Dvorak J."/>
            <person name="Tong Y."/>
            <person name="Wang J."/>
            <person name="Yang H."/>
            <person name="Li Z."/>
            <person name="Wang D."/>
            <person name="Zhang A."/>
            <person name="Wang J."/>
        </authorList>
    </citation>
    <scope>NUCLEOTIDE SEQUENCE</scope>
    <source>
        <strain evidence="2">cv. G1812</strain>
    </source>
</reference>